<proteinExistence type="predicted"/>
<protein>
    <submittedName>
        <fullName evidence="1">Uncharacterized protein</fullName>
    </submittedName>
</protein>
<evidence type="ECO:0000313" key="1">
    <source>
        <dbReference type="EMBL" id="JAI04524.1"/>
    </source>
</evidence>
<dbReference type="EMBL" id="GBXM01004054">
    <property type="protein sequence ID" value="JAI04524.1"/>
    <property type="molecule type" value="Transcribed_RNA"/>
</dbReference>
<organism evidence="1">
    <name type="scientific">Anguilla anguilla</name>
    <name type="common">European freshwater eel</name>
    <name type="synonym">Muraena anguilla</name>
    <dbReference type="NCBI Taxonomy" id="7936"/>
    <lineage>
        <taxon>Eukaryota</taxon>
        <taxon>Metazoa</taxon>
        <taxon>Chordata</taxon>
        <taxon>Craniata</taxon>
        <taxon>Vertebrata</taxon>
        <taxon>Euteleostomi</taxon>
        <taxon>Actinopterygii</taxon>
        <taxon>Neopterygii</taxon>
        <taxon>Teleostei</taxon>
        <taxon>Anguilliformes</taxon>
        <taxon>Anguillidae</taxon>
        <taxon>Anguilla</taxon>
    </lineage>
</organism>
<reference evidence="1" key="1">
    <citation type="submission" date="2014-11" db="EMBL/GenBank/DDBJ databases">
        <authorList>
            <person name="Amaro Gonzalez C."/>
        </authorList>
    </citation>
    <scope>NUCLEOTIDE SEQUENCE</scope>
</reference>
<dbReference type="AlphaFoldDB" id="A0A0E9XS59"/>
<accession>A0A0E9XS59</accession>
<sequence length="46" mass="5335">MHVPQSMLICCRNIQCFNTLNFHQLCKINKLLLLPKSKCSLPSIVY</sequence>
<reference evidence="1" key="2">
    <citation type="journal article" date="2015" name="Fish Shellfish Immunol.">
        <title>Early steps in the European eel (Anguilla anguilla)-Vibrio vulnificus interaction in the gills: Role of the RtxA13 toxin.</title>
        <authorList>
            <person name="Callol A."/>
            <person name="Pajuelo D."/>
            <person name="Ebbesson L."/>
            <person name="Teles M."/>
            <person name="MacKenzie S."/>
            <person name="Amaro C."/>
        </authorList>
    </citation>
    <scope>NUCLEOTIDE SEQUENCE</scope>
</reference>
<name>A0A0E9XS59_ANGAN</name>